<dbReference type="EC" id="2.7.11.-" evidence="8"/>
<keyword evidence="4 8" id="KW-0418">Kinase</keyword>
<sequence>MHRCRRLQPWSFEPLRRQLHGFSRGLHGVNIPQHRLTEFLWSDVCYLADQGATPLSLCQVIAARPVQVAELANRELPIRFAKRIRQIEDIPGWHESQDLVKLRYLYFQCFSDLRLIDLKDHDLHDLTVAVTRTKHRLSGAISLLMEAVQELKEKGLTLQESFLEPWLDRFLLSRIGTEMLTSHYVASMEGSSIVEKDCDPTVICLRAAEKARWLCMEHYKRIGNTVKINVETLPSAGNHGNRKGRHCFTYVPKYLYYMVLELLKNSARATIETSSSQAEIEARPIVVTVSANSGQVAIRIQDSAGGIPFEVAERVWSYTYSTADTRSDVWEHQGTPLAGYGVGLPLSRLYAQYLGGSLHLMSMPGEGTTAFLHLKRLQRDAREQLPLWHGETQNKCAVDGMNFENEFCSSCQFRDSCSEPKQPNRAQESQIEAGQTVPYLSQTPGRSQQQQ</sequence>
<evidence type="ECO:0000313" key="12">
    <source>
        <dbReference type="Proteomes" id="UP001642484"/>
    </source>
</evidence>
<dbReference type="Gene3D" id="3.30.565.10">
    <property type="entry name" value="Histidine kinase-like ATPase, C-terminal domain"/>
    <property type="match status" value="1"/>
</dbReference>
<keyword evidence="12" id="KW-1185">Reference proteome</keyword>
<evidence type="ECO:0000256" key="8">
    <source>
        <dbReference type="RuleBase" id="RU366032"/>
    </source>
</evidence>
<keyword evidence="5 8" id="KW-0067">ATP-binding</keyword>
<feature type="region of interest" description="Disordered" evidence="9">
    <location>
        <begin position="416"/>
        <end position="451"/>
    </location>
</feature>
<dbReference type="Proteomes" id="UP001642484">
    <property type="component" value="Unassembled WGS sequence"/>
</dbReference>
<dbReference type="InterPro" id="IPR036784">
    <property type="entry name" value="AK/P_DHK_N_sf"/>
</dbReference>
<dbReference type="Pfam" id="PF10436">
    <property type="entry name" value="BCDHK_Adom3"/>
    <property type="match status" value="1"/>
</dbReference>
<dbReference type="SMART" id="SM00387">
    <property type="entry name" value="HATPase_c"/>
    <property type="match status" value="1"/>
</dbReference>
<dbReference type="InterPro" id="IPR003594">
    <property type="entry name" value="HATPase_dom"/>
</dbReference>
<feature type="domain" description="Histidine kinase" evidence="10">
    <location>
        <begin position="255"/>
        <end position="378"/>
    </location>
</feature>
<keyword evidence="2 8" id="KW-0808">Transferase</keyword>
<proteinExistence type="inferred from homology"/>
<evidence type="ECO:0000256" key="6">
    <source>
        <dbReference type="ARBA" id="ARBA00023128"/>
    </source>
</evidence>
<evidence type="ECO:0000259" key="10">
    <source>
        <dbReference type="PROSITE" id="PS50109"/>
    </source>
</evidence>
<accession>A0ABP0M087</accession>
<dbReference type="InterPro" id="IPR036890">
    <property type="entry name" value="HATPase_C_sf"/>
</dbReference>
<dbReference type="EMBL" id="CAXAMN010014525">
    <property type="protein sequence ID" value="CAK9043629.1"/>
    <property type="molecule type" value="Genomic_DNA"/>
</dbReference>
<evidence type="ECO:0000256" key="9">
    <source>
        <dbReference type="SAM" id="MobiDB-lite"/>
    </source>
</evidence>
<keyword evidence="3 8" id="KW-0547">Nucleotide-binding</keyword>
<dbReference type="Gene3D" id="1.20.140.20">
    <property type="entry name" value="Alpha-ketoacid/pyruvate dehydrogenase kinase, N-terminal domain"/>
    <property type="match status" value="1"/>
</dbReference>
<keyword evidence="6 8" id="KW-0496">Mitochondrion</keyword>
<dbReference type="PANTHER" id="PTHR11947">
    <property type="entry name" value="PYRUVATE DEHYDROGENASE KINASE"/>
    <property type="match status" value="1"/>
</dbReference>
<comment type="similarity">
    <text evidence="1 8">Belongs to the PDK/BCKDK protein kinase family.</text>
</comment>
<evidence type="ECO:0000256" key="7">
    <source>
        <dbReference type="ARBA" id="ARBA00048201"/>
    </source>
</evidence>
<evidence type="ECO:0000256" key="4">
    <source>
        <dbReference type="ARBA" id="ARBA00022777"/>
    </source>
</evidence>
<organism evidence="11 12">
    <name type="scientific">Durusdinium trenchii</name>
    <dbReference type="NCBI Taxonomy" id="1381693"/>
    <lineage>
        <taxon>Eukaryota</taxon>
        <taxon>Sar</taxon>
        <taxon>Alveolata</taxon>
        <taxon>Dinophyceae</taxon>
        <taxon>Suessiales</taxon>
        <taxon>Symbiodiniaceae</taxon>
        <taxon>Durusdinium</taxon>
    </lineage>
</organism>
<evidence type="ECO:0000256" key="2">
    <source>
        <dbReference type="ARBA" id="ARBA00022679"/>
    </source>
</evidence>
<reference evidence="11 12" key="1">
    <citation type="submission" date="2024-02" db="EMBL/GenBank/DDBJ databases">
        <authorList>
            <person name="Chen Y."/>
            <person name="Shah S."/>
            <person name="Dougan E. K."/>
            <person name="Thang M."/>
            <person name="Chan C."/>
        </authorList>
    </citation>
    <scope>NUCLEOTIDE SEQUENCE [LARGE SCALE GENOMIC DNA]</scope>
</reference>
<evidence type="ECO:0000313" key="11">
    <source>
        <dbReference type="EMBL" id="CAK9043629.1"/>
    </source>
</evidence>
<dbReference type="InterPro" id="IPR004358">
    <property type="entry name" value="Sig_transdc_His_kin-like_C"/>
</dbReference>
<dbReference type="InterPro" id="IPR039028">
    <property type="entry name" value="BCKD/PDK"/>
</dbReference>
<dbReference type="InterPro" id="IPR018955">
    <property type="entry name" value="BCDHK/PDK_N"/>
</dbReference>
<comment type="caution">
    <text evidence="11">The sequence shown here is derived from an EMBL/GenBank/DDBJ whole genome shotgun (WGS) entry which is preliminary data.</text>
</comment>
<evidence type="ECO:0000256" key="5">
    <source>
        <dbReference type="ARBA" id="ARBA00022840"/>
    </source>
</evidence>
<gene>
    <name evidence="11" type="ORF">CCMP2556_LOCUS23084</name>
</gene>
<dbReference type="SUPFAM" id="SSF55874">
    <property type="entry name" value="ATPase domain of HSP90 chaperone/DNA topoisomerase II/histidine kinase"/>
    <property type="match status" value="1"/>
</dbReference>
<evidence type="ECO:0000256" key="3">
    <source>
        <dbReference type="ARBA" id="ARBA00022741"/>
    </source>
</evidence>
<dbReference type="InterPro" id="IPR005467">
    <property type="entry name" value="His_kinase_dom"/>
</dbReference>
<comment type="catalytic activity">
    <reaction evidence="7">
        <text>L-seryl-[pyruvate dehydrogenase E1 alpha subunit] + ATP = O-phospho-L-seryl-[pyruvate dehydrogenase E1 alpha subunit] + ADP + H(+)</text>
        <dbReference type="Rhea" id="RHEA:23052"/>
        <dbReference type="Rhea" id="RHEA-COMP:13689"/>
        <dbReference type="Rhea" id="RHEA-COMP:13690"/>
        <dbReference type="ChEBI" id="CHEBI:15378"/>
        <dbReference type="ChEBI" id="CHEBI:29999"/>
        <dbReference type="ChEBI" id="CHEBI:30616"/>
        <dbReference type="ChEBI" id="CHEBI:83421"/>
        <dbReference type="ChEBI" id="CHEBI:456216"/>
        <dbReference type="EC" id="2.7.11.2"/>
    </reaction>
</comment>
<evidence type="ECO:0000256" key="1">
    <source>
        <dbReference type="ARBA" id="ARBA00006155"/>
    </source>
</evidence>
<dbReference type="PANTHER" id="PTHR11947:SF3">
    <property type="entry name" value="[PYRUVATE DEHYDROGENASE (ACETYL-TRANSFERRING)] KINASE, MITOCHONDRIAL"/>
    <property type="match status" value="1"/>
</dbReference>
<protein>
    <recommendedName>
        <fullName evidence="8">Protein-serine/threonine kinase</fullName>
        <ecNumber evidence="8">2.7.11.-</ecNumber>
    </recommendedName>
</protein>
<name>A0ABP0M087_9DINO</name>
<comment type="subcellular location">
    <subcellularLocation>
        <location evidence="8">Mitochondrion matrix</location>
    </subcellularLocation>
</comment>
<dbReference type="PRINTS" id="PR00344">
    <property type="entry name" value="BCTRLSENSOR"/>
</dbReference>
<dbReference type="SUPFAM" id="SSF69012">
    <property type="entry name" value="alpha-ketoacid dehydrogenase kinase, N-terminal domain"/>
    <property type="match status" value="1"/>
</dbReference>
<dbReference type="PROSITE" id="PS50109">
    <property type="entry name" value="HIS_KIN"/>
    <property type="match status" value="1"/>
</dbReference>
<dbReference type="Pfam" id="PF02518">
    <property type="entry name" value="HATPase_c"/>
    <property type="match status" value="1"/>
</dbReference>